<comment type="subcellular location">
    <subcellularLocation>
        <location evidence="1">Membrane</location>
        <topology evidence="1">Multi-pass membrane protein</topology>
    </subcellularLocation>
</comment>
<protein>
    <submittedName>
        <fullName evidence="9">Transmembrane protein</fullName>
    </submittedName>
</protein>
<sequence>MWTIVALILIKGIKYMGKLSYVTSTIPYIIITILFIRGITLDGASSGIYYYLGRPDFSKLLRFKIIHNTFFSIHFEEYSPCLDMGCSTNSDVLLDQYWLWRTHYISII</sequence>
<keyword evidence="4" id="KW-0769">Symport</keyword>
<proteinExistence type="predicted"/>
<evidence type="ECO:0000313" key="9">
    <source>
        <dbReference type="WBParaSite" id="Hba_06193"/>
    </source>
</evidence>
<evidence type="ECO:0000256" key="5">
    <source>
        <dbReference type="ARBA" id="ARBA00022989"/>
    </source>
</evidence>
<evidence type="ECO:0000313" key="8">
    <source>
        <dbReference type="Proteomes" id="UP000095283"/>
    </source>
</evidence>
<reference evidence="9" key="1">
    <citation type="submission" date="2016-11" db="UniProtKB">
        <authorList>
            <consortium name="WormBaseParasite"/>
        </authorList>
    </citation>
    <scope>IDENTIFICATION</scope>
</reference>
<dbReference type="GO" id="GO:0005886">
    <property type="term" value="C:plasma membrane"/>
    <property type="evidence" value="ECO:0007669"/>
    <property type="project" value="TreeGrafter"/>
</dbReference>
<organism evidence="8 9">
    <name type="scientific">Heterorhabditis bacteriophora</name>
    <name type="common">Entomopathogenic nematode worm</name>
    <dbReference type="NCBI Taxonomy" id="37862"/>
    <lineage>
        <taxon>Eukaryota</taxon>
        <taxon>Metazoa</taxon>
        <taxon>Ecdysozoa</taxon>
        <taxon>Nematoda</taxon>
        <taxon>Chromadorea</taxon>
        <taxon>Rhabditida</taxon>
        <taxon>Rhabditina</taxon>
        <taxon>Rhabditomorpha</taxon>
        <taxon>Strongyloidea</taxon>
        <taxon>Heterorhabditidae</taxon>
        <taxon>Heterorhabditis</taxon>
    </lineage>
</organism>
<dbReference type="InterPro" id="IPR037272">
    <property type="entry name" value="SNS_sf"/>
</dbReference>
<dbReference type="GO" id="GO:0043005">
    <property type="term" value="C:neuron projection"/>
    <property type="evidence" value="ECO:0007669"/>
    <property type="project" value="TreeGrafter"/>
</dbReference>
<name>A0A1I7WM17_HETBA</name>
<accession>A0A1I7WM17</accession>
<dbReference type="AlphaFoldDB" id="A0A1I7WM17"/>
<dbReference type="PANTHER" id="PTHR11616">
    <property type="entry name" value="SODIUM/CHLORIDE DEPENDENT TRANSPORTER"/>
    <property type="match status" value="1"/>
</dbReference>
<feature type="transmembrane region" description="Helical" evidence="7">
    <location>
        <begin position="26"/>
        <end position="52"/>
    </location>
</feature>
<dbReference type="PROSITE" id="PS50267">
    <property type="entry name" value="NA_NEUROTRAN_SYMP_3"/>
    <property type="match status" value="1"/>
</dbReference>
<evidence type="ECO:0000256" key="4">
    <source>
        <dbReference type="ARBA" id="ARBA00022847"/>
    </source>
</evidence>
<keyword evidence="6 7" id="KW-0472">Membrane</keyword>
<evidence type="ECO:0000256" key="3">
    <source>
        <dbReference type="ARBA" id="ARBA00022692"/>
    </source>
</evidence>
<evidence type="ECO:0000256" key="6">
    <source>
        <dbReference type="ARBA" id="ARBA00023136"/>
    </source>
</evidence>
<dbReference type="Pfam" id="PF00209">
    <property type="entry name" value="SNF"/>
    <property type="match status" value="1"/>
</dbReference>
<dbReference type="PANTHER" id="PTHR11616:SF326">
    <property type="entry name" value="SODIUM-DEPENDENT TRANSPORTER SNF-5"/>
    <property type="match status" value="1"/>
</dbReference>
<evidence type="ECO:0000256" key="1">
    <source>
        <dbReference type="ARBA" id="ARBA00004141"/>
    </source>
</evidence>
<dbReference type="InterPro" id="IPR000175">
    <property type="entry name" value="Na/ntran_symport"/>
</dbReference>
<dbReference type="WBParaSite" id="Hba_06193">
    <property type="protein sequence ID" value="Hba_06193"/>
    <property type="gene ID" value="Hba_06193"/>
</dbReference>
<keyword evidence="8" id="KW-1185">Reference proteome</keyword>
<keyword evidence="5 7" id="KW-1133">Transmembrane helix</keyword>
<dbReference type="SUPFAM" id="SSF161070">
    <property type="entry name" value="SNF-like"/>
    <property type="match status" value="1"/>
</dbReference>
<keyword evidence="2" id="KW-0813">Transport</keyword>
<evidence type="ECO:0000256" key="2">
    <source>
        <dbReference type="ARBA" id="ARBA00022448"/>
    </source>
</evidence>
<dbReference type="Proteomes" id="UP000095283">
    <property type="component" value="Unplaced"/>
</dbReference>
<evidence type="ECO:0000256" key="7">
    <source>
        <dbReference type="SAM" id="Phobius"/>
    </source>
</evidence>
<keyword evidence="3 7" id="KW-0812">Transmembrane</keyword>
<dbReference type="GO" id="GO:0005332">
    <property type="term" value="F:gamma-aminobutyric acid:sodium:chloride symporter activity"/>
    <property type="evidence" value="ECO:0007669"/>
    <property type="project" value="TreeGrafter"/>
</dbReference>